<proteinExistence type="predicted"/>
<name>A0ACC2MFF5_PERAE</name>
<sequence length="111" mass="12030">MSRTGEGTSRGRPHDSDNIQAQGNPPGPKLPRPGSRQDPLITSASESYPVSSAARSRVPTRYHGPRQLGQECHRVKSNSVQKRTTARPSSVSDRDAVVSRPPPSSWKYGAL</sequence>
<keyword evidence="2" id="KW-1185">Reference proteome</keyword>
<accession>A0ACC2MFF5</accession>
<gene>
    <name evidence="1" type="ORF">MRB53_006249</name>
</gene>
<organism evidence="1 2">
    <name type="scientific">Persea americana</name>
    <name type="common">Avocado</name>
    <dbReference type="NCBI Taxonomy" id="3435"/>
    <lineage>
        <taxon>Eukaryota</taxon>
        <taxon>Viridiplantae</taxon>
        <taxon>Streptophyta</taxon>
        <taxon>Embryophyta</taxon>
        <taxon>Tracheophyta</taxon>
        <taxon>Spermatophyta</taxon>
        <taxon>Magnoliopsida</taxon>
        <taxon>Magnoliidae</taxon>
        <taxon>Laurales</taxon>
        <taxon>Lauraceae</taxon>
        <taxon>Persea</taxon>
    </lineage>
</organism>
<dbReference type="EMBL" id="CM056810">
    <property type="protein sequence ID" value="KAJ8644501.1"/>
    <property type="molecule type" value="Genomic_DNA"/>
</dbReference>
<dbReference type="Proteomes" id="UP001234297">
    <property type="component" value="Chromosome 2"/>
</dbReference>
<reference evidence="1 2" key="1">
    <citation type="journal article" date="2022" name="Hortic Res">
        <title>A haplotype resolved chromosomal level avocado genome allows analysis of novel avocado genes.</title>
        <authorList>
            <person name="Nath O."/>
            <person name="Fletcher S.J."/>
            <person name="Hayward A."/>
            <person name="Shaw L.M."/>
            <person name="Masouleh A.K."/>
            <person name="Furtado A."/>
            <person name="Henry R.J."/>
            <person name="Mitter N."/>
        </authorList>
    </citation>
    <scope>NUCLEOTIDE SEQUENCE [LARGE SCALE GENOMIC DNA]</scope>
    <source>
        <strain evidence="2">cv. Hass</strain>
    </source>
</reference>
<evidence type="ECO:0000313" key="2">
    <source>
        <dbReference type="Proteomes" id="UP001234297"/>
    </source>
</evidence>
<protein>
    <submittedName>
        <fullName evidence="1">Uncharacterized protein</fullName>
    </submittedName>
</protein>
<evidence type="ECO:0000313" key="1">
    <source>
        <dbReference type="EMBL" id="KAJ8644501.1"/>
    </source>
</evidence>
<comment type="caution">
    <text evidence="1">The sequence shown here is derived from an EMBL/GenBank/DDBJ whole genome shotgun (WGS) entry which is preliminary data.</text>
</comment>